<dbReference type="AlphaFoldDB" id="A0A1D2K490"/>
<sequence length="70" mass="7810">MSEKKEIVPVGEVGDLVKFKRVDMSGEGIILKFLTNSAVLTITKRESAIEEVKANPTTVVNFKNYKVIKK</sequence>
<dbReference type="GeneID" id="66537774"/>
<evidence type="ECO:0000313" key="3">
    <source>
        <dbReference type="Proteomes" id="UP000243591"/>
    </source>
</evidence>
<gene>
    <name evidence="2" type="ORF">BTBSAS_40124</name>
    <name evidence="1" type="ORF">CNY62_04055</name>
</gene>
<dbReference type="RefSeq" id="WP_029091755.1">
    <property type="nucleotide sequence ID" value="NZ_CBCPHX010000007.1"/>
</dbReference>
<name>A0A1D2K490_BROTH</name>
<dbReference type="KEGG" id="bths:CNY62_04055"/>
<organism evidence="1 3">
    <name type="scientific">Brochothrix thermosphacta</name>
    <name type="common">Microbacterium thermosphactum</name>
    <dbReference type="NCBI Taxonomy" id="2756"/>
    <lineage>
        <taxon>Bacteria</taxon>
        <taxon>Bacillati</taxon>
        <taxon>Bacillota</taxon>
        <taxon>Bacilli</taxon>
        <taxon>Bacillales</taxon>
        <taxon>Listeriaceae</taxon>
        <taxon>Brochothrix</taxon>
    </lineage>
</organism>
<reference evidence="4" key="2">
    <citation type="submission" date="2018-04" db="EMBL/GenBank/DDBJ databases">
        <authorList>
            <person name="Illikoud N."/>
        </authorList>
    </citation>
    <scope>NUCLEOTIDE SEQUENCE [LARGE SCALE GENOMIC DNA]</scope>
</reference>
<keyword evidence="3" id="KW-1185">Reference proteome</keyword>
<evidence type="ECO:0000313" key="4">
    <source>
        <dbReference type="Proteomes" id="UP000270190"/>
    </source>
</evidence>
<dbReference type="EMBL" id="CP023483">
    <property type="protein sequence ID" value="ATF25630.1"/>
    <property type="molecule type" value="Genomic_DNA"/>
</dbReference>
<dbReference type="EMBL" id="OUNC01000034">
    <property type="protein sequence ID" value="SPP29101.1"/>
    <property type="molecule type" value="Genomic_DNA"/>
</dbReference>
<accession>A0A1D2K490</accession>
<dbReference type="OrthoDB" id="2157040at2"/>
<evidence type="ECO:0000313" key="2">
    <source>
        <dbReference type="EMBL" id="SPP29101.1"/>
    </source>
</evidence>
<dbReference type="InterPro" id="IPR018690">
    <property type="entry name" value="DUF2187"/>
</dbReference>
<dbReference type="Proteomes" id="UP000243591">
    <property type="component" value="Chromosome"/>
</dbReference>
<reference evidence="2" key="3">
    <citation type="submission" date="2018-04" db="EMBL/GenBank/DDBJ databases">
        <authorList>
            <person name="Go L.Y."/>
            <person name="Mitchell J.A."/>
        </authorList>
    </citation>
    <scope>NUCLEOTIDE SEQUENCE</scope>
    <source>
        <strain evidence="2">BSAS1 3</strain>
    </source>
</reference>
<proteinExistence type="predicted"/>
<evidence type="ECO:0000313" key="1">
    <source>
        <dbReference type="EMBL" id="ATF25630.1"/>
    </source>
</evidence>
<reference evidence="1 3" key="1">
    <citation type="submission" date="2017-09" db="EMBL/GenBank/DDBJ databases">
        <title>Complete Genome Sequences of Two Strains of the Meat Spoilage Bacterium Brochothrix thermosphacta Isolated from Ground Chicken.</title>
        <authorList>
            <person name="Paoli G.C."/>
            <person name="Wijey C."/>
            <person name="Chen C.-Y."/>
            <person name="Nguyen L."/>
            <person name="Yan X."/>
            <person name="Irwin P.L."/>
        </authorList>
    </citation>
    <scope>NUCLEOTIDE SEQUENCE [LARGE SCALE GENOMIC DNA]</scope>
    <source>
        <strain evidence="1 3">BI</strain>
    </source>
</reference>
<protein>
    <submittedName>
        <fullName evidence="1">DUF2187 domain-containing protein</fullName>
    </submittedName>
</protein>
<dbReference type="Proteomes" id="UP000270190">
    <property type="component" value="Unassembled WGS sequence"/>
</dbReference>
<dbReference type="Pfam" id="PF09953">
    <property type="entry name" value="DUF2187"/>
    <property type="match status" value="1"/>
</dbReference>